<feature type="coiled-coil region" evidence="1">
    <location>
        <begin position="66"/>
        <end position="93"/>
    </location>
</feature>
<accession>A0A502F5J0</accession>
<dbReference type="AlphaFoldDB" id="A0A502F5J0"/>
<dbReference type="PANTHER" id="PTHR46889">
    <property type="entry name" value="TRANSPOSASE INSF FOR INSERTION SEQUENCE IS3B-RELATED"/>
    <property type="match status" value="1"/>
</dbReference>
<organism evidence="3 4">
    <name type="scientific">Flavobacterium pectinovorum</name>
    <dbReference type="NCBI Taxonomy" id="29533"/>
    <lineage>
        <taxon>Bacteria</taxon>
        <taxon>Pseudomonadati</taxon>
        <taxon>Bacteroidota</taxon>
        <taxon>Flavobacteriia</taxon>
        <taxon>Flavobacteriales</taxon>
        <taxon>Flavobacteriaceae</taxon>
        <taxon>Flavobacterium</taxon>
    </lineage>
</organism>
<comment type="caution">
    <text evidence="3">The sequence shown here is derived from an EMBL/GenBank/DDBJ whole genome shotgun (WGS) entry which is preliminary data.</text>
</comment>
<dbReference type="OrthoDB" id="9815231at2"/>
<dbReference type="SUPFAM" id="SSF53098">
    <property type="entry name" value="Ribonuclease H-like"/>
    <property type="match status" value="1"/>
</dbReference>
<dbReference type="Gene3D" id="3.30.420.10">
    <property type="entry name" value="Ribonuclease H-like superfamily/Ribonuclease H"/>
    <property type="match status" value="1"/>
</dbReference>
<dbReference type="InterPro" id="IPR009057">
    <property type="entry name" value="Homeodomain-like_sf"/>
</dbReference>
<name>A0A502F5J0_9FLAO</name>
<dbReference type="InterPro" id="IPR048020">
    <property type="entry name" value="Transpos_IS3"/>
</dbReference>
<evidence type="ECO:0000313" key="4">
    <source>
        <dbReference type="Proteomes" id="UP000319700"/>
    </source>
</evidence>
<sequence>MKKDCRVYDRNFKEKAVLLGYEIGLTKGARKLGINPPLMTRWRQEFVEFGTTSFCGRGNWRLNPKQTEFSKLKRKLKNELKELELKLEIFKNASKYTSEGKLTIYDFIKNHSEKYTITKMCKVLGTDKTTFDKWKSQAISPRQRRVNLLQKEITSIFYEYKELYGGAKIAAELQSRGVKIKTGQVCVHMRKLGLVSKIRRNYRLKTNSLNSPYKFPNILNQQFTFEEPSKAWISDIARIQTSNGFLFLTIIMDLYDRKIIGWNLSNGLTINETTMPAWEMAVKNRQPEKGLIFHSDRGIQYANKIFSHKLDHYKFIRRSMSRIGNHSDNAVSESFFKSFKSELVNLNMLLTRKQMQEKIIEYFENRQ</sequence>
<dbReference type="SUPFAM" id="SSF46689">
    <property type="entry name" value="Homeodomain-like"/>
    <property type="match status" value="1"/>
</dbReference>
<keyword evidence="1" id="KW-0175">Coiled coil</keyword>
<keyword evidence="4" id="KW-1185">Reference proteome</keyword>
<dbReference type="Proteomes" id="UP000319700">
    <property type="component" value="Unassembled WGS sequence"/>
</dbReference>
<protein>
    <submittedName>
        <fullName evidence="3">IS3 family transposase</fullName>
    </submittedName>
</protein>
<evidence type="ECO:0000259" key="2">
    <source>
        <dbReference type="PROSITE" id="PS50994"/>
    </source>
</evidence>
<dbReference type="InterPro" id="IPR001584">
    <property type="entry name" value="Integrase_cat-core"/>
</dbReference>
<dbReference type="PROSITE" id="PS50994">
    <property type="entry name" value="INTEGRASE"/>
    <property type="match status" value="1"/>
</dbReference>
<dbReference type="InterPro" id="IPR050900">
    <property type="entry name" value="Transposase_IS3/IS150/IS904"/>
</dbReference>
<feature type="domain" description="Integrase catalytic" evidence="2">
    <location>
        <begin position="224"/>
        <end position="367"/>
    </location>
</feature>
<evidence type="ECO:0000313" key="3">
    <source>
        <dbReference type="EMBL" id="TPG44544.1"/>
    </source>
</evidence>
<reference evidence="3 4" key="1">
    <citation type="journal article" date="2019" name="Environ. Microbiol.">
        <title>Species interactions and distinct microbial communities in high Arctic permafrost affected cryosols are associated with the CH4 and CO2 gas fluxes.</title>
        <authorList>
            <person name="Altshuler I."/>
            <person name="Hamel J."/>
            <person name="Turney S."/>
            <person name="Magnuson E."/>
            <person name="Levesque R."/>
            <person name="Greer C."/>
            <person name="Whyte L.G."/>
        </authorList>
    </citation>
    <scope>NUCLEOTIDE SEQUENCE [LARGE SCALE GENOMIC DNA]</scope>
    <source>
        <strain evidence="3 4">42</strain>
    </source>
</reference>
<proteinExistence type="predicted"/>
<dbReference type="EMBL" id="RCZH01000002">
    <property type="protein sequence ID" value="TPG44544.1"/>
    <property type="molecule type" value="Genomic_DNA"/>
</dbReference>
<dbReference type="InterPro" id="IPR012337">
    <property type="entry name" value="RNaseH-like_sf"/>
</dbReference>
<dbReference type="GO" id="GO:0003676">
    <property type="term" value="F:nucleic acid binding"/>
    <property type="evidence" value="ECO:0007669"/>
    <property type="project" value="InterPro"/>
</dbReference>
<dbReference type="GO" id="GO:0015074">
    <property type="term" value="P:DNA integration"/>
    <property type="evidence" value="ECO:0007669"/>
    <property type="project" value="InterPro"/>
</dbReference>
<dbReference type="NCBIfam" id="NF033516">
    <property type="entry name" value="transpos_IS3"/>
    <property type="match status" value="1"/>
</dbReference>
<dbReference type="RefSeq" id="WP_140503769.1">
    <property type="nucleotide sequence ID" value="NZ_RCZH01000002.1"/>
</dbReference>
<dbReference type="Pfam" id="PF00665">
    <property type="entry name" value="rve"/>
    <property type="match status" value="1"/>
</dbReference>
<evidence type="ECO:0000256" key="1">
    <source>
        <dbReference type="SAM" id="Coils"/>
    </source>
</evidence>
<gene>
    <name evidence="3" type="ORF">EAH81_03460</name>
</gene>
<dbReference type="PANTHER" id="PTHR46889:SF7">
    <property type="entry name" value="TRANSPOSASE FOR INSERTION SEQUENCE ELEMENT IS904"/>
    <property type="match status" value="1"/>
</dbReference>
<dbReference type="InterPro" id="IPR036397">
    <property type="entry name" value="RNaseH_sf"/>
</dbReference>